<evidence type="ECO:0000256" key="1">
    <source>
        <dbReference type="SAM" id="SignalP"/>
    </source>
</evidence>
<evidence type="ECO:0008006" key="4">
    <source>
        <dbReference type="Google" id="ProtNLM"/>
    </source>
</evidence>
<feature type="signal peptide" evidence="1">
    <location>
        <begin position="1"/>
        <end position="25"/>
    </location>
</feature>
<comment type="caution">
    <text evidence="2">The sequence shown here is derived from an EMBL/GenBank/DDBJ whole genome shotgun (WGS) entry which is preliminary data.</text>
</comment>
<organism evidence="2 3">
    <name type="scientific">Nocardia neocaledoniensis</name>
    <dbReference type="NCBI Taxonomy" id="236511"/>
    <lineage>
        <taxon>Bacteria</taxon>
        <taxon>Bacillati</taxon>
        <taxon>Actinomycetota</taxon>
        <taxon>Actinomycetes</taxon>
        <taxon>Mycobacteriales</taxon>
        <taxon>Nocardiaceae</taxon>
        <taxon>Nocardia</taxon>
    </lineage>
</organism>
<dbReference type="EMBL" id="QGTL01000011">
    <property type="protein sequence ID" value="PWV71154.1"/>
    <property type="molecule type" value="Genomic_DNA"/>
</dbReference>
<feature type="chain" id="PRO_5016353545" description="Lipoprotein" evidence="1">
    <location>
        <begin position="26"/>
        <end position="185"/>
    </location>
</feature>
<reference evidence="2 3" key="1">
    <citation type="submission" date="2018-05" db="EMBL/GenBank/DDBJ databases">
        <title>Genomic Encyclopedia of Type Strains, Phase IV (KMG-IV): sequencing the most valuable type-strain genomes for metagenomic binning, comparative biology and taxonomic classification.</title>
        <authorList>
            <person name="Goeker M."/>
        </authorList>
    </citation>
    <scope>NUCLEOTIDE SEQUENCE [LARGE SCALE GENOMIC DNA]</scope>
    <source>
        <strain evidence="2 3">DSM 44717</strain>
    </source>
</reference>
<evidence type="ECO:0000313" key="3">
    <source>
        <dbReference type="Proteomes" id="UP000246410"/>
    </source>
</evidence>
<dbReference type="AlphaFoldDB" id="A0A317N7V6"/>
<gene>
    <name evidence="2" type="ORF">DFR69_111145</name>
</gene>
<dbReference type="PROSITE" id="PS51257">
    <property type="entry name" value="PROKAR_LIPOPROTEIN"/>
    <property type="match status" value="1"/>
</dbReference>
<accession>A0A317N7V6</accession>
<sequence>MRVLDARRFGLACAAVALSTGLAVAGCGKQVPGTPTTDAAEVAAYKTAAAASSSAAASSKAAAAQAKAITDNCTQFPVTTGAGVTAFNDFVTAHDRNAPDYADKREAAASTLDNAATKVETGVTAAVGALPPELAEKFTAYVVAARELSAETRKMTYTSQVAKLNDASRKINKARTDVHDACSSR</sequence>
<protein>
    <recommendedName>
        <fullName evidence="4">Lipoprotein</fullName>
    </recommendedName>
</protein>
<dbReference type="RefSeq" id="WP_110040241.1">
    <property type="nucleotide sequence ID" value="NZ_QGTL01000011.1"/>
</dbReference>
<proteinExistence type="predicted"/>
<evidence type="ECO:0000313" key="2">
    <source>
        <dbReference type="EMBL" id="PWV71154.1"/>
    </source>
</evidence>
<dbReference type="Proteomes" id="UP000246410">
    <property type="component" value="Unassembled WGS sequence"/>
</dbReference>
<keyword evidence="1" id="KW-0732">Signal</keyword>
<keyword evidence="3" id="KW-1185">Reference proteome</keyword>
<name>A0A317N7V6_9NOCA</name>